<evidence type="ECO:0000313" key="2">
    <source>
        <dbReference type="Proteomes" id="UP000365705"/>
    </source>
</evidence>
<evidence type="ECO:0000313" key="1">
    <source>
        <dbReference type="EMBL" id="VTZ89767.1"/>
    </source>
</evidence>
<organism evidence="1 2">
    <name type="scientific">Limosilactobacillus mucosae</name>
    <name type="common">Lactobacillus mucosae</name>
    <dbReference type="NCBI Taxonomy" id="97478"/>
    <lineage>
        <taxon>Bacteria</taxon>
        <taxon>Bacillati</taxon>
        <taxon>Bacillota</taxon>
        <taxon>Bacilli</taxon>
        <taxon>Lactobacillales</taxon>
        <taxon>Lactobacillaceae</taxon>
        <taxon>Limosilactobacillus</taxon>
    </lineage>
</organism>
<dbReference type="AlphaFoldDB" id="A0A508YLV3"/>
<sequence>MSLSSSQAYREILLKSLAYLGFTDIHEIERMTLREYSLRWEAYQLRKLSEEEAIASLAWANQTVQATTGTKHPKPKFKRFESFFDRNAAEAKIRRQYGDTYALPKSKKENVAKLFLQRYEEYQQLKRAGRIDQTAWQREEAD</sequence>
<dbReference type="EMBL" id="CABFNH010000010">
    <property type="protein sequence ID" value="VTZ89767.1"/>
    <property type="molecule type" value="Genomic_DNA"/>
</dbReference>
<proteinExistence type="predicted"/>
<accession>A0A508YLV3</accession>
<protein>
    <submittedName>
        <fullName evidence="1">Uncharacterized protein</fullName>
    </submittedName>
</protein>
<gene>
    <name evidence="1" type="ORF">LMUP508_00892</name>
</gene>
<dbReference type="Proteomes" id="UP000365705">
    <property type="component" value="Unassembled WGS sequence"/>
</dbReference>
<name>A0A508YLV3_LIMMU</name>
<reference evidence="1 2" key="1">
    <citation type="submission" date="2019-06" db="EMBL/GenBank/DDBJ databases">
        <authorList>
            <person name="Rodrigo-Torres L."/>
            <person name="Arahal R. D."/>
            <person name="Lucena T."/>
        </authorList>
    </citation>
    <scope>NUCLEOTIDE SEQUENCE [LARGE SCALE GENOMIC DNA]</scope>
    <source>
        <strain evidence="1 2">INIA P508</strain>
    </source>
</reference>